<dbReference type="EMBL" id="QJTJ01000017">
    <property type="protein sequence ID" value="PYF05644.1"/>
    <property type="molecule type" value="Genomic_DNA"/>
</dbReference>
<keyword evidence="3" id="KW-1185">Reference proteome</keyword>
<dbReference type="InterPro" id="IPR002611">
    <property type="entry name" value="IstB_ATP-bd"/>
</dbReference>
<dbReference type="OrthoDB" id="2052561at2"/>
<proteinExistence type="predicted"/>
<dbReference type="GO" id="GO:0006260">
    <property type="term" value="P:DNA replication"/>
    <property type="evidence" value="ECO:0007669"/>
    <property type="project" value="TreeGrafter"/>
</dbReference>
<dbReference type="Pfam" id="PF01695">
    <property type="entry name" value="IstB_IS21"/>
    <property type="match status" value="1"/>
</dbReference>
<evidence type="ECO:0000313" key="3">
    <source>
        <dbReference type="Proteomes" id="UP000247416"/>
    </source>
</evidence>
<dbReference type="PANTHER" id="PTHR30050">
    <property type="entry name" value="CHROMOSOMAL REPLICATION INITIATOR PROTEIN DNAA"/>
    <property type="match status" value="1"/>
</dbReference>
<sequence length="227" mass="25919">MAICNCRQDKELLTKFKFAKIPIDLQDCTVKEFRTDIYQVEVNRMKAEFAKRVATEFTENFQEFKDQGKGLYLYSKTTGSGKSSLAVSIANDIIRQLDVNVLYISSANMLNELKNTFDNKNGIRELDILNYYGNVEVLIIDDFGVEKASDWSESIFTQILEERMNYKKVTILTSNLSVEELSGKYPAGRIQSRIEKITFPLAMPEESVRSILAAEENEGVFKKIFGV</sequence>
<dbReference type="GO" id="GO:0005524">
    <property type="term" value="F:ATP binding"/>
    <property type="evidence" value="ECO:0007669"/>
    <property type="project" value="InterPro"/>
</dbReference>
<dbReference type="SUPFAM" id="SSF52540">
    <property type="entry name" value="P-loop containing nucleoside triphosphate hydrolases"/>
    <property type="match status" value="1"/>
</dbReference>
<dbReference type="Gene3D" id="3.40.50.300">
    <property type="entry name" value="P-loop containing nucleotide triphosphate hydrolases"/>
    <property type="match status" value="1"/>
</dbReference>
<evidence type="ECO:0000313" key="2">
    <source>
        <dbReference type="EMBL" id="PYF05644.1"/>
    </source>
</evidence>
<gene>
    <name evidence="2" type="ORF">BJ095_11753</name>
</gene>
<dbReference type="RefSeq" id="WP_107933591.1">
    <property type="nucleotide sequence ID" value="NZ_PYWJ01000006.1"/>
</dbReference>
<accession>A0A318TLV5</accession>
<dbReference type="Proteomes" id="UP000247416">
    <property type="component" value="Unassembled WGS sequence"/>
</dbReference>
<comment type="caution">
    <text evidence="2">The sequence shown here is derived from an EMBL/GenBank/DDBJ whole genome shotgun (WGS) entry which is preliminary data.</text>
</comment>
<evidence type="ECO:0000259" key="1">
    <source>
        <dbReference type="Pfam" id="PF01695"/>
    </source>
</evidence>
<reference evidence="2 3" key="1">
    <citation type="submission" date="2018-06" db="EMBL/GenBank/DDBJ databases">
        <title>Genomic Encyclopedia of Archaeal and Bacterial Type Strains, Phase II (KMG-II): from individual species to whole genera.</title>
        <authorList>
            <person name="Goeker M."/>
        </authorList>
    </citation>
    <scope>NUCLEOTIDE SEQUENCE [LARGE SCALE GENOMIC DNA]</scope>
    <source>
        <strain evidence="2 3">KACC 16626</strain>
    </source>
</reference>
<feature type="domain" description="IstB-like ATP-binding" evidence="1">
    <location>
        <begin position="77"/>
        <end position="182"/>
    </location>
</feature>
<organism evidence="2 3">
    <name type="scientific">Ureibacillus chungkukjangi</name>
    <dbReference type="NCBI Taxonomy" id="1202712"/>
    <lineage>
        <taxon>Bacteria</taxon>
        <taxon>Bacillati</taxon>
        <taxon>Bacillota</taxon>
        <taxon>Bacilli</taxon>
        <taxon>Bacillales</taxon>
        <taxon>Caryophanaceae</taxon>
        <taxon>Ureibacillus</taxon>
    </lineage>
</organism>
<name>A0A318TLV5_9BACL</name>
<protein>
    <submittedName>
        <fullName evidence="2">DNA replication protein DnaC</fullName>
    </submittedName>
</protein>
<dbReference type="PANTHER" id="PTHR30050:SF4">
    <property type="entry name" value="ATP-BINDING PROTEIN RV3427C IN INSERTION SEQUENCE-RELATED"/>
    <property type="match status" value="1"/>
</dbReference>
<dbReference type="InterPro" id="IPR027417">
    <property type="entry name" value="P-loop_NTPase"/>
</dbReference>
<dbReference type="AlphaFoldDB" id="A0A318TLV5"/>
<dbReference type="CDD" id="cd00009">
    <property type="entry name" value="AAA"/>
    <property type="match status" value="1"/>
</dbReference>